<feature type="domain" description="Nitroreductase" evidence="2">
    <location>
        <begin position="254"/>
        <end position="434"/>
    </location>
</feature>
<feature type="compositionally biased region" description="Pro residues" evidence="1">
    <location>
        <begin position="221"/>
        <end position="231"/>
    </location>
</feature>
<dbReference type="PANTHER" id="PTHR43745:SF2">
    <property type="entry name" value="NITROREDUCTASE MJ1384-RELATED"/>
    <property type="match status" value="1"/>
</dbReference>
<dbReference type="InterPro" id="IPR052544">
    <property type="entry name" value="Bacteriocin_Proc_Enz"/>
</dbReference>
<dbReference type="Pfam" id="PF22767">
    <property type="entry name" value="ThcOx"/>
    <property type="match status" value="1"/>
</dbReference>
<feature type="domain" description="Cyanobactin oxidase ThcOx second" evidence="3">
    <location>
        <begin position="109"/>
        <end position="206"/>
    </location>
</feature>
<dbReference type="EMBL" id="JBHSPA010000073">
    <property type="protein sequence ID" value="MFC5832028.1"/>
    <property type="molecule type" value="Genomic_DNA"/>
</dbReference>
<evidence type="ECO:0000313" key="4">
    <source>
        <dbReference type="EMBL" id="MFC5832028.1"/>
    </source>
</evidence>
<name>A0ABW1D4A5_9ACTN</name>
<accession>A0ABW1D4A5</accession>
<evidence type="ECO:0000256" key="1">
    <source>
        <dbReference type="SAM" id="MobiDB-lite"/>
    </source>
</evidence>
<gene>
    <name evidence="4" type="ORF">ACFPZ3_49970</name>
</gene>
<dbReference type="Proteomes" id="UP001596058">
    <property type="component" value="Unassembled WGS sequence"/>
</dbReference>
<sequence length="441" mass="47504">MTPGIALRPDAVVEHDGEHTTITQPFSTVTVRGLGPEIAALLAGLRDRPATVAELTGRLDSARAAALLRELLERLNHLLIHTLDPALRVVPVAREAAFAPFDLVSGDSVRLSGFAFARRCEAGLALESPLARHRVELGRDAVPLLAALARPVLVKEVPAEEVAYLAGAGMVEVARDGLFPEDGDPVLRMWDFHDLLFHSRSRLGRFDGESGATYRFLGELPPEPVTKPPPSGRVVDLPRPGRLEAGPPFGAVLESRRSVRAYGPPPTIADLGELLYRSARVKSLAEPTAAEPYASSVRPYPGGGAAYELELYLLVRRCDSLDGGLYHYDPLGHRLTELEHRPGEAEATLARARQAAGGVAPDVLIIITARFRRLSWKYAGMAYATLLKNVGVLYQTFYLVATAMGLAPCGLGNGDSDLSARLLGLDWAEESSVGEFLIGRP</sequence>
<evidence type="ECO:0000259" key="3">
    <source>
        <dbReference type="Pfam" id="PF22767"/>
    </source>
</evidence>
<dbReference type="Gene3D" id="3.40.109.10">
    <property type="entry name" value="NADH Oxidase"/>
    <property type="match status" value="1"/>
</dbReference>
<comment type="caution">
    <text evidence="4">The sequence shown here is derived from an EMBL/GenBank/DDBJ whole genome shotgun (WGS) entry which is preliminary data.</text>
</comment>
<evidence type="ECO:0000313" key="5">
    <source>
        <dbReference type="Proteomes" id="UP001596058"/>
    </source>
</evidence>
<reference evidence="5" key="1">
    <citation type="journal article" date="2019" name="Int. J. Syst. Evol. Microbiol.">
        <title>The Global Catalogue of Microorganisms (GCM) 10K type strain sequencing project: providing services to taxonomists for standard genome sequencing and annotation.</title>
        <authorList>
            <consortium name="The Broad Institute Genomics Platform"/>
            <consortium name="The Broad Institute Genome Sequencing Center for Infectious Disease"/>
            <person name="Wu L."/>
            <person name="Ma J."/>
        </authorList>
    </citation>
    <scope>NUCLEOTIDE SEQUENCE [LARGE SCALE GENOMIC DNA]</scope>
    <source>
        <strain evidence="5">CCUG 53903</strain>
    </source>
</reference>
<dbReference type="CDD" id="cd02142">
    <property type="entry name" value="McbC_SagB-like_oxidoreductase"/>
    <property type="match status" value="1"/>
</dbReference>
<dbReference type="InterPro" id="IPR029479">
    <property type="entry name" value="Nitroreductase"/>
</dbReference>
<dbReference type="NCBIfam" id="TIGR03605">
    <property type="entry name" value="antibiot_sagB"/>
    <property type="match status" value="1"/>
</dbReference>
<dbReference type="InterPro" id="IPR020051">
    <property type="entry name" value="SagB-type_dehydrogenase"/>
</dbReference>
<dbReference type="SUPFAM" id="SSF55469">
    <property type="entry name" value="FMN-dependent nitroreductase-like"/>
    <property type="match status" value="1"/>
</dbReference>
<evidence type="ECO:0000259" key="2">
    <source>
        <dbReference type="Pfam" id="PF00881"/>
    </source>
</evidence>
<protein>
    <submittedName>
        <fullName evidence="4">SagB family peptide dehydrogenase</fullName>
    </submittedName>
</protein>
<dbReference type="InterPro" id="IPR000415">
    <property type="entry name" value="Nitroreductase-like"/>
</dbReference>
<dbReference type="PANTHER" id="PTHR43745">
    <property type="entry name" value="NITROREDUCTASE MJ1384-RELATED"/>
    <property type="match status" value="1"/>
</dbReference>
<organism evidence="4 5">
    <name type="scientific">Nonomuraea insulae</name>
    <dbReference type="NCBI Taxonomy" id="1616787"/>
    <lineage>
        <taxon>Bacteria</taxon>
        <taxon>Bacillati</taxon>
        <taxon>Actinomycetota</taxon>
        <taxon>Actinomycetes</taxon>
        <taxon>Streptosporangiales</taxon>
        <taxon>Streptosporangiaceae</taxon>
        <taxon>Nonomuraea</taxon>
    </lineage>
</organism>
<proteinExistence type="predicted"/>
<feature type="region of interest" description="Disordered" evidence="1">
    <location>
        <begin position="218"/>
        <end position="240"/>
    </location>
</feature>
<dbReference type="InterPro" id="IPR054488">
    <property type="entry name" value="ThcOx_dom2"/>
</dbReference>
<keyword evidence="5" id="KW-1185">Reference proteome</keyword>
<dbReference type="RefSeq" id="WP_379521486.1">
    <property type="nucleotide sequence ID" value="NZ_JBHSPA010000073.1"/>
</dbReference>
<dbReference type="Pfam" id="PF00881">
    <property type="entry name" value="Nitroreductase"/>
    <property type="match status" value="1"/>
</dbReference>